<evidence type="ECO:0000256" key="2">
    <source>
        <dbReference type="ARBA" id="ARBA00012296"/>
    </source>
</evidence>
<dbReference type="SUPFAM" id="SSF55060">
    <property type="entry name" value="GHMP Kinase, C-terminal domain"/>
    <property type="match status" value="1"/>
</dbReference>
<dbReference type="PANTHER" id="PTHR10977">
    <property type="entry name" value="DIPHOSPHOMEVALONATE DECARBOXYLASE"/>
    <property type="match status" value="1"/>
</dbReference>
<evidence type="ECO:0000256" key="6">
    <source>
        <dbReference type="ARBA" id="ARBA00023098"/>
    </source>
</evidence>
<dbReference type="EC" id="4.1.1.33" evidence="2"/>
<keyword evidence="4" id="KW-0547">Nucleotide-binding</keyword>
<dbReference type="GO" id="GO:0005524">
    <property type="term" value="F:ATP binding"/>
    <property type="evidence" value="ECO:0007669"/>
    <property type="project" value="UniProtKB-KW"/>
</dbReference>
<dbReference type="GO" id="GO:0019287">
    <property type="term" value="P:isopentenyl diphosphate biosynthetic process, mevalonate pathway"/>
    <property type="evidence" value="ECO:0007669"/>
    <property type="project" value="InterPro"/>
</dbReference>
<dbReference type="InterPro" id="IPR014721">
    <property type="entry name" value="Ribsml_uS5_D2-typ_fold_subgr"/>
</dbReference>
<gene>
    <name evidence="10" type="ORF">EV657_108108</name>
</gene>
<dbReference type="PANTHER" id="PTHR10977:SF3">
    <property type="entry name" value="DIPHOSPHOMEVALONATE DECARBOXYLASE"/>
    <property type="match status" value="1"/>
</dbReference>
<feature type="domain" description="Diphosphomevalonate decarboxylase-like N-terminal" evidence="9">
    <location>
        <begin position="27"/>
        <end position="183"/>
    </location>
</feature>
<proteinExistence type="inferred from homology"/>
<dbReference type="InterPro" id="IPR053859">
    <property type="entry name" value="MVD-like_N"/>
</dbReference>
<dbReference type="InterPro" id="IPR041431">
    <property type="entry name" value="Mvd1_C"/>
</dbReference>
<accession>A0A4V6QAT5</accession>
<evidence type="ECO:0000256" key="3">
    <source>
        <dbReference type="ARBA" id="ARBA00022516"/>
    </source>
</evidence>
<dbReference type="GO" id="GO:0004163">
    <property type="term" value="F:diphosphomevalonate decarboxylase activity"/>
    <property type="evidence" value="ECO:0007669"/>
    <property type="project" value="UniProtKB-EC"/>
</dbReference>
<dbReference type="InterPro" id="IPR005935">
    <property type="entry name" value="Mev_decarb"/>
</dbReference>
<dbReference type="InterPro" id="IPR020568">
    <property type="entry name" value="Ribosomal_Su5_D2-typ_SF"/>
</dbReference>
<keyword evidence="7" id="KW-0456">Lyase</keyword>
<comment type="caution">
    <text evidence="10">The sequence shown here is derived from an EMBL/GenBank/DDBJ whole genome shotgun (WGS) entry which is preliminary data.</text>
</comment>
<feature type="domain" description="Mvd1 C-terminal" evidence="8">
    <location>
        <begin position="197"/>
        <end position="321"/>
    </location>
</feature>
<dbReference type="NCBIfam" id="TIGR01240">
    <property type="entry name" value="mevDPdecarb"/>
    <property type="match status" value="1"/>
</dbReference>
<dbReference type="GO" id="GO:0005829">
    <property type="term" value="C:cytosol"/>
    <property type="evidence" value="ECO:0007669"/>
    <property type="project" value="InterPro"/>
</dbReference>
<evidence type="ECO:0000256" key="4">
    <source>
        <dbReference type="ARBA" id="ARBA00022741"/>
    </source>
</evidence>
<sequence length="342" mass="36545">MTDRARAIFDSILPARLPGPVPFSAAAPSNIALSKYWGKRDAGLNLPLNSSLSISLAEWGTTTRVAPARDGTDAVWLNGARLAPETGFARKVVAFADRFRRGQTLPLHVRTENTIPTAAGLASSASGFAALTRALAGSFGLDLADDTLSMLARFGSGSATRSLWHGFARWERGTREDGTDSFARPLPEVWPEFRIAIVRVDTGPKSQSSRDGMGHTVATSPLFAGWPAQAEADCAAIEAAIEARDFIRLGELTEANALGMHATMIAARPALAYLKPESWQVLDRLWAARRDGLEAYATMDAGANVKLIFLEGSTSRIAELFPDAAIVEPFGAAAKFPGQPRP</sequence>
<reference evidence="10 11" key="1">
    <citation type="submission" date="2019-03" db="EMBL/GenBank/DDBJ databases">
        <title>Genomic Encyclopedia of Type Strains, Phase IV (KMG-IV): sequencing the most valuable type-strain genomes for metagenomic binning, comparative biology and taxonomic classification.</title>
        <authorList>
            <person name="Goeker M."/>
        </authorList>
    </citation>
    <scope>NUCLEOTIDE SEQUENCE [LARGE SCALE GENOMIC DNA]</scope>
    <source>
        <strain evidence="10 11">JA181</strain>
    </source>
</reference>
<dbReference type="SUPFAM" id="SSF54211">
    <property type="entry name" value="Ribosomal protein S5 domain 2-like"/>
    <property type="match status" value="1"/>
</dbReference>
<evidence type="ECO:0000256" key="5">
    <source>
        <dbReference type="ARBA" id="ARBA00022840"/>
    </source>
</evidence>
<organism evidence="10 11">
    <name type="scientific">Rhodovulum visakhapatnamense</name>
    <dbReference type="NCBI Taxonomy" id="364297"/>
    <lineage>
        <taxon>Bacteria</taxon>
        <taxon>Pseudomonadati</taxon>
        <taxon>Pseudomonadota</taxon>
        <taxon>Alphaproteobacteria</taxon>
        <taxon>Rhodobacterales</taxon>
        <taxon>Paracoccaceae</taxon>
        <taxon>Rhodovulum</taxon>
    </lineage>
</organism>
<keyword evidence="6" id="KW-0443">Lipid metabolism</keyword>
<evidence type="ECO:0000313" key="11">
    <source>
        <dbReference type="Proteomes" id="UP000295484"/>
    </source>
</evidence>
<name>A0A4V6QAT5_9RHOB</name>
<dbReference type="Proteomes" id="UP000295484">
    <property type="component" value="Unassembled WGS sequence"/>
</dbReference>
<protein>
    <recommendedName>
        <fullName evidence="2">diphosphomevalonate decarboxylase</fullName>
        <ecNumber evidence="2">4.1.1.33</ecNumber>
    </recommendedName>
</protein>
<dbReference type="InterPro" id="IPR036554">
    <property type="entry name" value="GHMP_kinase_C_sf"/>
</dbReference>
<evidence type="ECO:0000313" key="10">
    <source>
        <dbReference type="EMBL" id="TDX29688.1"/>
    </source>
</evidence>
<dbReference type="AlphaFoldDB" id="A0A4V6QAT5"/>
<dbReference type="Gene3D" id="3.30.70.890">
    <property type="entry name" value="GHMP kinase, C-terminal domain"/>
    <property type="match status" value="1"/>
</dbReference>
<dbReference type="Pfam" id="PF18376">
    <property type="entry name" value="MDD_C"/>
    <property type="match status" value="1"/>
</dbReference>
<dbReference type="EMBL" id="SOEB01000008">
    <property type="protein sequence ID" value="TDX29688.1"/>
    <property type="molecule type" value="Genomic_DNA"/>
</dbReference>
<keyword evidence="5" id="KW-0067">ATP-binding</keyword>
<evidence type="ECO:0000256" key="7">
    <source>
        <dbReference type="ARBA" id="ARBA00023239"/>
    </source>
</evidence>
<dbReference type="Pfam" id="PF22700">
    <property type="entry name" value="MVD-like_N"/>
    <property type="match status" value="1"/>
</dbReference>
<dbReference type="PIRSF" id="PIRSF015950">
    <property type="entry name" value="Mev_P_decrbx"/>
    <property type="match status" value="1"/>
</dbReference>
<evidence type="ECO:0000259" key="8">
    <source>
        <dbReference type="Pfam" id="PF18376"/>
    </source>
</evidence>
<keyword evidence="3" id="KW-0444">Lipid biosynthesis</keyword>
<evidence type="ECO:0000256" key="1">
    <source>
        <dbReference type="ARBA" id="ARBA00008831"/>
    </source>
</evidence>
<dbReference type="Gene3D" id="3.30.230.10">
    <property type="match status" value="1"/>
</dbReference>
<dbReference type="InterPro" id="IPR029765">
    <property type="entry name" value="Mev_diP_decarb"/>
</dbReference>
<dbReference type="RefSeq" id="WP_134077727.1">
    <property type="nucleotide sequence ID" value="NZ_SOEB01000008.1"/>
</dbReference>
<evidence type="ECO:0000259" key="9">
    <source>
        <dbReference type="Pfam" id="PF22700"/>
    </source>
</evidence>
<comment type="similarity">
    <text evidence="1">Belongs to the diphosphomevalonate decarboxylase family.</text>
</comment>